<evidence type="ECO:0000256" key="1">
    <source>
        <dbReference type="ARBA" id="ARBA00004651"/>
    </source>
</evidence>
<comment type="similarity">
    <text evidence="2 7">Belongs to the UPF0056 (MarC) family.</text>
</comment>
<keyword evidence="3" id="KW-1003">Cell membrane</keyword>
<keyword evidence="6 7" id="KW-0472">Membrane</keyword>
<feature type="transmembrane region" description="Helical" evidence="7">
    <location>
        <begin position="153"/>
        <end position="171"/>
    </location>
</feature>
<sequence>MGELIVSQYINFFKCVTLQKKDMFEIDFREILTVGMVLFAVIDIVGSIPIIVDLRTKHGHIESEKASIVAGIIMIVFLFIGEEFLKIIGIDVHSFAVAGSFVLFFIALEMILGIRIYRDEESSSASIVPIAFPLIAGAGTMTTLLSLRSEFNTINILIAIILNLILVYIVLKLSSRLEKMLGKNGLGVIRKAFGVVLLAIAVKLFAANVKGLFAL</sequence>
<evidence type="ECO:0000313" key="9">
    <source>
        <dbReference type="Proteomes" id="UP001319865"/>
    </source>
</evidence>
<evidence type="ECO:0000256" key="2">
    <source>
        <dbReference type="ARBA" id="ARBA00009784"/>
    </source>
</evidence>
<organism evidence="8 9">
    <name type="scientific">Flavobacterium ammonificans</name>
    <dbReference type="NCBI Taxonomy" id="1751056"/>
    <lineage>
        <taxon>Bacteria</taxon>
        <taxon>Pseudomonadati</taxon>
        <taxon>Bacteroidota</taxon>
        <taxon>Flavobacteriia</taxon>
        <taxon>Flavobacteriales</taxon>
        <taxon>Flavobacteriaceae</taxon>
        <taxon>Flavobacterium</taxon>
    </lineage>
</organism>
<evidence type="ECO:0000256" key="5">
    <source>
        <dbReference type="ARBA" id="ARBA00022989"/>
    </source>
</evidence>
<feature type="transmembrane region" description="Helical" evidence="7">
    <location>
        <begin position="126"/>
        <end position="147"/>
    </location>
</feature>
<evidence type="ECO:0000313" key="8">
    <source>
        <dbReference type="EMBL" id="BDB51939.1"/>
    </source>
</evidence>
<evidence type="ECO:0000256" key="7">
    <source>
        <dbReference type="RuleBase" id="RU362048"/>
    </source>
</evidence>
<dbReference type="PANTHER" id="PTHR33508">
    <property type="entry name" value="UPF0056 MEMBRANE PROTEIN YHCE"/>
    <property type="match status" value="1"/>
</dbReference>
<reference evidence="8 9" key="2">
    <citation type="journal article" date="2022" name="Microorganisms">
        <title>Complete Genome Sequences of Two Flavobacterium ammonificans Strains and a Flavobacterium ammoniigenes Strain of Ammonifying Bacterioplankton Isolated from Surface River Water.</title>
        <authorList>
            <person name="Suda W."/>
            <person name="Ogata Y."/>
            <person name="Shindo C."/>
            <person name="Watanabe K."/>
        </authorList>
    </citation>
    <scope>NUCLEOTIDE SEQUENCE [LARGE SCALE GENOMIC DNA]</scope>
    <source>
        <strain evidence="8 9">GENT11</strain>
    </source>
</reference>
<keyword evidence="5 7" id="KW-1133">Transmembrane helix</keyword>
<evidence type="ECO:0000256" key="4">
    <source>
        <dbReference type="ARBA" id="ARBA00022692"/>
    </source>
</evidence>
<keyword evidence="9" id="KW-1185">Reference proteome</keyword>
<dbReference type="PANTHER" id="PTHR33508:SF1">
    <property type="entry name" value="UPF0056 MEMBRANE PROTEIN YHCE"/>
    <property type="match status" value="1"/>
</dbReference>
<dbReference type="Proteomes" id="UP001319865">
    <property type="component" value="Chromosome"/>
</dbReference>
<evidence type="ECO:0000256" key="3">
    <source>
        <dbReference type="ARBA" id="ARBA00022475"/>
    </source>
</evidence>
<feature type="transmembrane region" description="Helical" evidence="7">
    <location>
        <begin position="192"/>
        <end position="213"/>
    </location>
</feature>
<comment type="subcellular location">
    <subcellularLocation>
        <location evidence="1 7">Cell membrane</location>
        <topology evidence="1 7">Multi-pass membrane protein</topology>
    </subcellularLocation>
</comment>
<feature type="transmembrane region" description="Helical" evidence="7">
    <location>
        <begin position="66"/>
        <end position="88"/>
    </location>
</feature>
<dbReference type="EMBL" id="AP025183">
    <property type="protein sequence ID" value="BDB51939.1"/>
    <property type="molecule type" value="Genomic_DNA"/>
</dbReference>
<feature type="transmembrane region" description="Helical" evidence="7">
    <location>
        <begin position="94"/>
        <end position="114"/>
    </location>
</feature>
<feature type="transmembrane region" description="Helical" evidence="7">
    <location>
        <begin position="31"/>
        <end position="54"/>
    </location>
</feature>
<name>A0ABM7UXA5_9FLAO</name>
<dbReference type="Pfam" id="PF01914">
    <property type="entry name" value="MarC"/>
    <property type="match status" value="1"/>
</dbReference>
<accession>A0ABM7UXA5</accession>
<protein>
    <recommendedName>
        <fullName evidence="7">UPF0056 membrane protein</fullName>
    </recommendedName>
</protein>
<dbReference type="InterPro" id="IPR002771">
    <property type="entry name" value="Multi_antbiot-R_MarC"/>
</dbReference>
<evidence type="ECO:0000256" key="6">
    <source>
        <dbReference type="ARBA" id="ARBA00023136"/>
    </source>
</evidence>
<proteinExistence type="inferred from homology"/>
<gene>
    <name evidence="8" type="ORF">GENT11_02510</name>
</gene>
<keyword evidence="4 7" id="KW-0812">Transmembrane</keyword>
<reference evidence="8 9" key="1">
    <citation type="journal article" date="2022" name="Int. J. Syst. Evol. Microbiol.">
        <title>Flavobacterium ammonificans sp. nov. and Flavobacterium ammoniigenes sp. nov., ammonifying bacteria isolated from surface river water.</title>
        <authorList>
            <person name="Watanabe K."/>
            <person name="Kitamura T."/>
            <person name="Ogata Y."/>
            <person name="Shindo C."/>
            <person name="Suda W."/>
        </authorList>
    </citation>
    <scope>NUCLEOTIDE SEQUENCE [LARGE SCALE GENOMIC DNA]</scope>
    <source>
        <strain evidence="8 9">GENT11</strain>
    </source>
</reference>